<dbReference type="GO" id="GO:0017168">
    <property type="term" value="F:5-oxoprolinase (ATP-hydrolyzing) activity"/>
    <property type="evidence" value="ECO:0007669"/>
    <property type="project" value="UniProtKB-EC"/>
</dbReference>
<dbReference type="Proteomes" id="UP001589838">
    <property type="component" value="Unassembled WGS sequence"/>
</dbReference>
<comment type="catalytic activity">
    <reaction evidence="1">
        <text>5-oxo-L-proline + ATP + 2 H2O = L-glutamate + ADP + phosphate + H(+)</text>
        <dbReference type="Rhea" id="RHEA:10348"/>
        <dbReference type="ChEBI" id="CHEBI:15377"/>
        <dbReference type="ChEBI" id="CHEBI:15378"/>
        <dbReference type="ChEBI" id="CHEBI:29985"/>
        <dbReference type="ChEBI" id="CHEBI:30616"/>
        <dbReference type="ChEBI" id="CHEBI:43474"/>
        <dbReference type="ChEBI" id="CHEBI:58402"/>
        <dbReference type="ChEBI" id="CHEBI:456216"/>
        <dbReference type="EC" id="3.5.2.9"/>
    </reaction>
</comment>
<dbReference type="InterPro" id="IPR005501">
    <property type="entry name" value="LamB/YcsF/PxpA-like"/>
</dbReference>
<dbReference type="PANTHER" id="PTHR30292">
    <property type="entry name" value="UNCHARACTERIZED PROTEIN YBGL-RELATED"/>
    <property type="match status" value="1"/>
</dbReference>
<comment type="caution">
    <text evidence="2">The sequence shown here is derived from an EMBL/GenBank/DDBJ whole genome shotgun (WGS) entry which is preliminary data.</text>
</comment>
<dbReference type="RefSeq" id="WP_335963370.1">
    <property type="nucleotide sequence ID" value="NZ_JAXBLX010000048.1"/>
</dbReference>
<dbReference type="EC" id="3.5.2.9" evidence="1"/>
<comment type="similarity">
    <text evidence="1">Belongs to the LamB/PxpA family.</text>
</comment>
<evidence type="ECO:0000313" key="3">
    <source>
        <dbReference type="Proteomes" id="UP001589838"/>
    </source>
</evidence>
<dbReference type="Gene3D" id="3.20.20.370">
    <property type="entry name" value="Glycoside hydrolase/deacetylase"/>
    <property type="match status" value="1"/>
</dbReference>
<accession>A0ABV6KGT1</accession>
<name>A0ABV6KGT1_9BACI</name>
<keyword evidence="1 2" id="KW-0378">Hydrolase</keyword>
<comment type="subunit">
    <text evidence="1">Forms a complex composed of PxpA, PxpB and PxpC.</text>
</comment>
<dbReference type="PANTHER" id="PTHR30292:SF0">
    <property type="entry name" value="5-OXOPROLINASE SUBUNIT A"/>
    <property type="match status" value="1"/>
</dbReference>
<comment type="function">
    <text evidence="1">Catalyzes the cleavage of 5-oxoproline to form L-glutamate coupled to the hydrolysis of ATP to ADP and inorganic phosphate.</text>
</comment>
<protein>
    <recommendedName>
        <fullName evidence="1">5-oxoprolinase subunit A</fullName>
        <shortName evidence="1">5-OPase subunit A</shortName>
        <ecNumber evidence="1">3.5.2.9</ecNumber>
    </recommendedName>
    <alternativeName>
        <fullName evidence="1">5-oxoprolinase (ATP-hydrolyzing) subunit A</fullName>
    </alternativeName>
</protein>
<organism evidence="2 3">
    <name type="scientific">Halalkalibacter kiskunsagensis</name>
    <dbReference type="NCBI Taxonomy" id="1548599"/>
    <lineage>
        <taxon>Bacteria</taxon>
        <taxon>Bacillati</taxon>
        <taxon>Bacillota</taxon>
        <taxon>Bacilli</taxon>
        <taxon>Bacillales</taxon>
        <taxon>Bacillaceae</taxon>
        <taxon>Halalkalibacter</taxon>
    </lineage>
</organism>
<dbReference type="EMBL" id="JBHLUX010000080">
    <property type="protein sequence ID" value="MFC0472527.1"/>
    <property type="molecule type" value="Genomic_DNA"/>
</dbReference>
<dbReference type="NCBIfam" id="NF003814">
    <property type="entry name" value="PRK05406.1-3"/>
    <property type="match status" value="1"/>
</dbReference>
<reference evidence="2 3" key="1">
    <citation type="submission" date="2024-09" db="EMBL/GenBank/DDBJ databases">
        <authorList>
            <person name="Sun Q."/>
            <person name="Mori K."/>
        </authorList>
    </citation>
    <scope>NUCLEOTIDE SEQUENCE [LARGE SCALE GENOMIC DNA]</scope>
    <source>
        <strain evidence="2 3">NCAIM B.02610</strain>
    </source>
</reference>
<sequence length="258" mass="27607">MKSVDLNCDLGESFGSFVVGQDELILDHITSANIACGYHAGDHNVMAKTVKMAKEKGVSIGAHPGFPDLLGFGRRVIQTDPTDIYHFVIYQINALKGFCHIHDVPMNHVKPHGALFNMAAKDPLVAEAIARAVYDTDPSLVLFGLSGSELTKAGTHVGLTVANEVFADRTYQTDGTLTSRTEENALIHNTADAVEQVLTMVKTSTVRAVDGSTIPMQADTICVHGDGPSALEFAKELREALVSEEVTISPIGSRTSST</sequence>
<proteinExistence type="inferred from homology"/>
<keyword evidence="1" id="KW-0067">ATP-binding</keyword>
<dbReference type="NCBIfam" id="NF003816">
    <property type="entry name" value="PRK05406.1-5"/>
    <property type="match status" value="1"/>
</dbReference>
<keyword evidence="1" id="KW-0547">Nucleotide-binding</keyword>
<dbReference type="Pfam" id="PF03746">
    <property type="entry name" value="LamB_YcsF"/>
    <property type="match status" value="1"/>
</dbReference>
<dbReference type="SUPFAM" id="SSF88713">
    <property type="entry name" value="Glycoside hydrolase/deacetylase"/>
    <property type="match status" value="1"/>
</dbReference>
<evidence type="ECO:0000256" key="1">
    <source>
        <dbReference type="HAMAP-Rule" id="MF_00691"/>
    </source>
</evidence>
<evidence type="ECO:0000313" key="2">
    <source>
        <dbReference type="EMBL" id="MFC0472527.1"/>
    </source>
</evidence>
<dbReference type="InterPro" id="IPR011330">
    <property type="entry name" value="Glyco_hydro/deAcase_b/a-brl"/>
</dbReference>
<dbReference type="CDD" id="cd10787">
    <property type="entry name" value="LamB_YcsF_like"/>
    <property type="match status" value="1"/>
</dbReference>
<gene>
    <name evidence="1" type="primary">pxpA</name>
    <name evidence="2" type="ORF">ACFFHM_19090</name>
</gene>
<keyword evidence="3" id="KW-1185">Reference proteome</keyword>
<dbReference type="HAMAP" id="MF_00691">
    <property type="entry name" value="PxpA"/>
    <property type="match status" value="1"/>
</dbReference>